<feature type="domain" description="SH3" evidence="4">
    <location>
        <begin position="261"/>
        <end position="330"/>
    </location>
</feature>
<dbReference type="InterPro" id="IPR008144">
    <property type="entry name" value="Guanylate_kin-like_dom"/>
</dbReference>
<dbReference type="SUPFAM" id="SSF50156">
    <property type="entry name" value="PDZ domain-like"/>
    <property type="match status" value="1"/>
</dbReference>
<reference evidence="8" key="2">
    <citation type="submission" date="2015-02" db="UniProtKB">
        <authorList>
            <consortium name="EnsemblMetazoa"/>
        </authorList>
    </citation>
    <scope>IDENTIFICATION</scope>
</reference>
<dbReference type="InterPro" id="IPR014775">
    <property type="entry name" value="L27_C"/>
</dbReference>
<dbReference type="Pfam" id="PF00625">
    <property type="entry name" value="Guanylate_kin"/>
    <property type="match status" value="1"/>
</dbReference>
<dbReference type="InterPro" id="IPR004172">
    <property type="entry name" value="L27_dom"/>
</dbReference>
<dbReference type="Gene3D" id="3.40.50.300">
    <property type="entry name" value="P-loop containing nucleotide triphosphate hydrolases"/>
    <property type="match status" value="1"/>
</dbReference>
<dbReference type="eggNOG" id="KOG0609">
    <property type="taxonomic scope" value="Eukaryota"/>
</dbReference>
<dbReference type="Pfam" id="PF00018">
    <property type="entry name" value="SH3_1"/>
    <property type="match status" value="1"/>
</dbReference>
<comment type="similarity">
    <text evidence="1">Belongs to the MAGUK family.</text>
</comment>
<dbReference type="InterPro" id="IPR036028">
    <property type="entry name" value="SH3-like_dom_sf"/>
</dbReference>
<dbReference type="SUPFAM" id="SSF52540">
    <property type="entry name" value="P-loop containing nucleoside triphosphate hydrolases"/>
    <property type="match status" value="1"/>
</dbReference>
<dbReference type="SMART" id="SM00569">
    <property type="entry name" value="L27"/>
    <property type="match status" value="2"/>
</dbReference>
<evidence type="ECO:0008006" key="10">
    <source>
        <dbReference type="Google" id="ProtNLM"/>
    </source>
</evidence>
<dbReference type="InterPro" id="IPR050716">
    <property type="entry name" value="MAGUK"/>
</dbReference>
<dbReference type="InterPro" id="IPR001478">
    <property type="entry name" value="PDZ"/>
</dbReference>
<dbReference type="Proteomes" id="UP000014500">
    <property type="component" value="Unassembled WGS sequence"/>
</dbReference>
<feature type="domain" description="PDZ" evidence="6">
    <location>
        <begin position="146"/>
        <end position="224"/>
    </location>
</feature>
<dbReference type="AlphaFoldDB" id="T1JKI1"/>
<dbReference type="SMART" id="SM00326">
    <property type="entry name" value="SH3"/>
    <property type="match status" value="1"/>
</dbReference>
<dbReference type="SUPFAM" id="SSF50044">
    <property type="entry name" value="SH3-domain"/>
    <property type="match status" value="1"/>
</dbReference>
<keyword evidence="9" id="KW-1185">Reference proteome</keyword>
<dbReference type="SMART" id="SM00072">
    <property type="entry name" value="GuKc"/>
    <property type="match status" value="1"/>
</dbReference>
<dbReference type="Pfam" id="PF02828">
    <property type="entry name" value="L27"/>
    <property type="match status" value="2"/>
</dbReference>
<evidence type="ECO:0000259" key="5">
    <source>
        <dbReference type="PROSITE" id="PS50052"/>
    </source>
</evidence>
<evidence type="ECO:0000259" key="6">
    <source>
        <dbReference type="PROSITE" id="PS50106"/>
    </source>
</evidence>
<dbReference type="Pfam" id="PF00595">
    <property type="entry name" value="PDZ"/>
    <property type="match status" value="1"/>
</dbReference>
<dbReference type="PROSITE" id="PS50106">
    <property type="entry name" value="PDZ"/>
    <property type="match status" value="1"/>
</dbReference>
<dbReference type="STRING" id="126957.T1JKI1"/>
<dbReference type="PROSITE" id="PS51022">
    <property type="entry name" value="L27"/>
    <property type="match status" value="2"/>
</dbReference>
<dbReference type="OMA" id="NPTTPHK"/>
<proteinExistence type="inferred from homology"/>
<evidence type="ECO:0000259" key="4">
    <source>
        <dbReference type="PROSITE" id="PS50002"/>
    </source>
</evidence>
<feature type="domain" description="L27" evidence="7">
    <location>
        <begin position="69"/>
        <end position="125"/>
    </location>
</feature>
<dbReference type="InterPro" id="IPR001452">
    <property type="entry name" value="SH3_domain"/>
</dbReference>
<keyword evidence="2 3" id="KW-0728">SH3 domain</keyword>
<dbReference type="CDD" id="cd11862">
    <property type="entry name" value="SH3_MPP"/>
    <property type="match status" value="1"/>
</dbReference>
<dbReference type="InterPro" id="IPR036034">
    <property type="entry name" value="PDZ_sf"/>
</dbReference>
<evidence type="ECO:0000256" key="3">
    <source>
        <dbReference type="PROSITE-ProRule" id="PRU00192"/>
    </source>
</evidence>
<evidence type="ECO:0000313" key="9">
    <source>
        <dbReference type="Proteomes" id="UP000014500"/>
    </source>
</evidence>
<dbReference type="Gene3D" id="2.30.30.40">
    <property type="entry name" value="SH3 Domains"/>
    <property type="match status" value="1"/>
</dbReference>
<dbReference type="GO" id="GO:0030054">
    <property type="term" value="C:cell junction"/>
    <property type="evidence" value="ECO:0007669"/>
    <property type="project" value="UniProtKB-ARBA"/>
</dbReference>
<dbReference type="CDD" id="cd00071">
    <property type="entry name" value="GMPK"/>
    <property type="match status" value="1"/>
</dbReference>
<evidence type="ECO:0000256" key="1">
    <source>
        <dbReference type="ARBA" id="ARBA00007014"/>
    </source>
</evidence>
<organism evidence="8 9">
    <name type="scientific">Strigamia maritima</name>
    <name type="common">European centipede</name>
    <name type="synonym">Geophilus maritimus</name>
    <dbReference type="NCBI Taxonomy" id="126957"/>
    <lineage>
        <taxon>Eukaryota</taxon>
        <taxon>Metazoa</taxon>
        <taxon>Ecdysozoa</taxon>
        <taxon>Arthropoda</taxon>
        <taxon>Myriapoda</taxon>
        <taxon>Chilopoda</taxon>
        <taxon>Pleurostigmophora</taxon>
        <taxon>Geophilomorpha</taxon>
        <taxon>Linotaeniidae</taxon>
        <taxon>Strigamia</taxon>
    </lineage>
</organism>
<dbReference type="CDD" id="cd10832">
    <property type="entry name" value="PDZ_MPP6-MPP2-like"/>
    <property type="match status" value="1"/>
</dbReference>
<evidence type="ECO:0000313" key="8">
    <source>
        <dbReference type="EnsemblMetazoa" id="SMAR014361-PA"/>
    </source>
</evidence>
<dbReference type="Gene3D" id="2.30.42.10">
    <property type="match status" value="1"/>
</dbReference>
<dbReference type="SUPFAM" id="SSF101288">
    <property type="entry name" value="L27 domain"/>
    <property type="match status" value="1"/>
</dbReference>
<dbReference type="InterPro" id="IPR036892">
    <property type="entry name" value="L27_dom_sf"/>
</dbReference>
<evidence type="ECO:0000256" key="2">
    <source>
        <dbReference type="ARBA" id="ARBA00022443"/>
    </source>
</evidence>
<reference evidence="9" key="1">
    <citation type="submission" date="2011-05" db="EMBL/GenBank/DDBJ databases">
        <authorList>
            <person name="Richards S.R."/>
            <person name="Qu J."/>
            <person name="Jiang H."/>
            <person name="Jhangiani S.N."/>
            <person name="Agravi P."/>
            <person name="Goodspeed R."/>
            <person name="Gross S."/>
            <person name="Mandapat C."/>
            <person name="Jackson L."/>
            <person name="Mathew T."/>
            <person name="Pu L."/>
            <person name="Thornton R."/>
            <person name="Saada N."/>
            <person name="Wilczek-Boney K.B."/>
            <person name="Lee S."/>
            <person name="Kovar C."/>
            <person name="Wu Y."/>
            <person name="Scherer S.E."/>
            <person name="Worley K.C."/>
            <person name="Muzny D.M."/>
            <person name="Gibbs R."/>
        </authorList>
    </citation>
    <scope>NUCLEOTIDE SEQUENCE</scope>
    <source>
        <strain evidence="9">Brora</strain>
    </source>
</reference>
<dbReference type="PROSITE" id="PS50002">
    <property type="entry name" value="SH3"/>
    <property type="match status" value="1"/>
</dbReference>
<name>T1JKI1_STRMM</name>
<dbReference type="PANTHER" id="PTHR23122">
    <property type="entry name" value="MEMBRANE-ASSOCIATED GUANYLATE KINASE MAGUK"/>
    <property type="match status" value="1"/>
</dbReference>
<dbReference type="FunFam" id="2.30.30.40:FF:000069">
    <property type="entry name" value="MAGUK p55 subfamily member 6"/>
    <property type="match status" value="1"/>
</dbReference>
<dbReference type="EMBL" id="JH432122">
    <property type="status" value="NOT_ANNOTATED_CDS"/>
    <property type="molecule type" value="Genomic_DNA"/>
</dbReference>
<sequence>MVVKREGSANRPVKEKAAFQHVQENIDELNGRSGFQDTDLIFLKGLMNSPIMKSLVKVQDSLEGKNGSLEPVGTGNVDLVKEIASTCRKSRNRDATELSRLLQNAHVKALLDAHDTIAGKAYVPPQESQSTLLPPLNGMPTDAIRMVGLRKSSHEPLGVTVKMENSELIIARIMGGGMIDRQGLLHVGDIIKEVNGIEVYTPEQLQEEIKKAEGTVNLKIIPSYSDYPVIPQDLPRRQGSPIPTTPREGRKLTVFTDNLPTLPCYVKALFNYDPKKDTLLPCTDIGLPFKQGEVLQILNTQDPNWWQAKKIGPSPQTGLIPSQELEERRKAFVRPEFDYVTKTSMCGTKVSKKKKKQMYHSRSNTEFDKAELILYEEVARMPPFQRKSLVLIGPPGVGRRTLKNRLIAHNPELFGTVVPHTSRPAKDGEDEGRSYMFSSQEDMEDDINENKYLEFGTYNGYLYGTKLDSIRNVIRSGKMCILDCNPQGLKLLNTPEFMPFVVFLSTPSIETLRQLTDNKTPDSIGSRNFTFDRAIMGRQSRRARTLESLSSIVEEDDMRKKVDESARLQRAFEKYFDVIIMNEDMDRTFEKLLKAVNALSTEPQWVPVSWVY</sequence>
<dbReference type="InterPro" id="IPR008145">
    <property type="entry name" value="GK/Ca_channel_bsu"/>
</dbReference>
<dbReference type="SMART" id="SM00228">
    <property type="entry name" value="PDZ"/>
    <property type="match status" value="1"/>
</dbReference>
<protein>
    <recommendedName>
        <fullName evidence="10">MAGUK p55 subfamily member 6</fullName>
    </recommendedName>
</protein>
<dbReference type="PROSITE" id="PS50052">
    <property type="entry name" value="GUANYLATE_KINASE_2"/>
    <property type="match status" value="1"/>
</dbReference>
<dbReference type="Gene3D" id="1.10.287.650">
    <property type="entry name" value="L27 domain"/>
    <property type="match status" value="1"/>
</dbReference>
<feature type="domain" description="Guanylate kinase-like" evidence="5">
    <location>
        <begin position="386"/>
        <end position="597"/>
    </location>
</feature>
<dbReference type="PhylomeDB" id="T1JKI1"/>
<dbReference type="InterPro" id="IPR027417">
    <property type="entry name" value="P-loop_NTPase"/>
</dbReference>
<accession>T1JKI1</accession>
<feature type="domain" description="L27" evidence="7">
    <location>
        <begin position="15"/>
        <end position="68"/>
    </location>
</feature>
<evidence type="ECO:0000259" key="7">
    <source>
        <dbReference type="PROSITE" id="PS51022"/>
    </source>
</evidence>
<dbReference type="EnsemblMetazoa" id="SMAR014361-RA">
    <property type="protein sequence ID" value="SMAR014361-PA"/>
    <property type="gene ID" value="SMAR014361"/>
</dbReference>
<dbReference type="HOGENOM" id="CLU_001715_5_1_1"/>